<keyword evidence="2" id="KW-0547">Nucleotide-binding</keyword>
<proteinExistence type="predicted"/>
<feature type="non-terminal residue" evidence="2">
    <location>
        <position position="70"/>
    </location>
</feature>
<organism evidence="2">
    <name type="scientific">Streptomyces sp. SID7499</name>
    <dbReference type="NCBI Taxonomy" id="2706086"/>
    <lineage>
        <taxon>Bacteria</taxon>
        <taxon>Bacillati</taxon>
        <taxon>Actinomycetota</taxon>
        <taxon>Actinomycetes</taxon>
        <taxon>Kitasatosporales</taxon>
        <taxon>Streptomycetaceae</taxon>
        <taxon>Streptomyces</taxon>
    </lineage>
</organism>
<gene>
    <name evidence="2" type="ORF">G3M58_65445</name>
</gene>
<reference evidence="2" key="1">
    <citation type="submission" date="2020-01" db="EMBL/GenBank/DDBJ databases">
        <title>Insect and environment-associated Actinomycetes.</title>
        <authorList>
            <person name="Currrie C."/>
            <person name="Chevrette M."/>
            <person name="Carlson C."/>
            <person name="Stubbendieck R."/>
            <person name="Wendt-Pienkowski E."/>
        </authorList>
    </citation>
    <scope>NUCLEOTIDE SEQUENCE</scope>
    <source>
        <strain evidence="2">SID7499</strain>
    </source>
</reference>
<dbReference type="InterPro" id="IPR003439">
    <property type="entry name" value="ABC_transporter-like_ATP-bd"/>
</dbReference>
<dbReference type="SUPFAM" id="SSF52540">
    <property type="entry name" value="P-loop containing nucleoside triphosphate hydrolases"/>
    <property type="match status" value="1"/>
</dbReference>
<dbReference type="Pfam" id="PF00005">
    <property type="entry name" value="ABC_tran"/>
    <property type="match status" value="1"/>
</dbReference>
<dbReference type="GO" id="GO:0005524">
    <property type="term" value="F:ATP binding"/>
    <property type="evidence" value="ECO:0007669"/>
    <property type="project" value="UniProtKB-KW"/>
</dbReference>
<dbReference type="GO" id="GO:0016887">
    <property type="term" value="F:ATP hydrolysis activity"/>
    <property type="evidence" value="ECO:0007669"/>
    <property type="project" value="InterPro"/>
</dbReference>
<sequence length="70" mass="7138">MDGNNGTGHGRVVAALDGVGMRRHTTGQVILDSVGWTVRAGEHWALLGPNGAGKTSILRLVGATAFPTTG</sequence>
<dbReference type="AlphaFoldDB" id="A0A6G3XIU0"/>
<accession>A0A6G3XIU0</accession>
<evidence type="ECO:0000313" key="2">
    <source>
        <dbReference type="EMBL" id="NEE17597.1"/>
    </source>
</evidence>
<evidence type="ECO:0000259" key="1">
    <source>
        <dbReference type="Pfam" id="PF00005"/>
    </source>
</evidence>
<keyword evidence="2" id="KW-0067">ATP-binding</keyword>
<protein>
    <submittedName>
        <fullName evidence="2">ATP-binding cassette domain-containing protein</fullName>
    </submittedName>
</protein>
<dbReference type="Gene3D" id="3.40.50.300">
    <property type="entry name" value="P-loop containing nucleotide triphosphate hydrolases"/>
    <property type="match status" value="1"/>
</dbReference>
<dbReference type="InterPro" id="IPR027417">
    <property type="entry name" value="P-loop_NTPase"/>
</dbReference>
<name>A0A6G3XIU0_9ACTN</name>
<dbReference type="EMBL" id="JAAGMN010006762">
    <property type="protein sequence ID" value="NEE17597.1"/>
    <property type="molecule type" value="Genomic_DNA"/>
</dbReference>
<comment type="caution">
    <text evidence="2">The sequence shown here is derived from an EMBL/GenBank/DDBJ whole genome shotgun (WGS) entry which is preliminary data.</text>
</comment>
<feature type="domain" description="ABC transporter" evidence="1">
    <location>
        <begin position="31"/>
        <end position="68"/>
    </location>
</feature>